<dbReference type="Pfam" id="PF13378">
    <property type="entry name" value="MR_MLE_C"/>
    <property type="match status" value="1"/>
</dbReference>
<dbReference type="GO" id="GO:0000287">
    <property type="term" value="F:magnesium ion binding"/>
    <property type="evidence" value="ECO:0007669"/>
    <property type="project" value="UniProtKB-ARBA"/>
</dbReference>
<dbReference type="SUPFAM" id="SSF54826">
    <property type="entry name" value="Enolase N-terminal domain-like"/>
    <property type="match status" value="1"/>
</dbReference>
<evidence type="ECO:0000259" key="2">
    <source>
        <dbReference type="SMART" id="SM00922"/>
    </source>
</evidence>
<accession>A0A8J6PXI6</accession>
<sequence>MPAKLKITAIKSYPVRVGIRNQFLLKVETDEGIFGWGESGLTGREKAVAGAVEHFAEFLVGQDAMQIGRIWQELYRSQYFEGGRVLQAAISAIDIALHDIKGKALGIPVYELLGGRQRTVIPTFASTGDSAGENAIERAKELRDAGFDAIRFFPIGQDSRDIFEPRQSIPATARMLNKAREELGSEVVLGIDFHHRLSVAEAASFCNKLDRGVLDFLEEPIRDETPEAYESLRTMTDIPFAIGEEFASKWQFLPYIERGIHQFNRIDVCNVGGLTEAMKVAGWSEAHYVDLMPHNPLGPICTAATIQMAAAVPNFSWLETRAPERELGFDNSDFFPVQPKLELAVYPVGDAPGLGIEVNEQRIARESFAFWEAPHLRRRDGSVTNW</sequence>
<dbReference type="InterPro" id="IPR018110">
    <property type="entry name" value="Mandel_Rmase/mucon_lact_enz_CS"/>
</dbReference>
<dbReference type="InterPro" id="IPR029017">
    <property type="entry name" value="Enolase-like_N"/>
</dbReference>
<feature type="domain" description="Mandelate racemase/muconate lactonizing enzyme C-terminal" evidence="2">
    <location>
        <begin position="132"/>
        <end position="239"/>
    </location>
</feature>
<dbReference type="PANTHER" id="PTHR48080">
    <property type="entry name" value="D-GALACTONATE DEHYDRATASE-RELATED"/>
    <property type="match status" value="1"/>
</dbReference>
<dbReference type="PROSITE" id="PS00908">
    <property type="entry name" value="MR_MLE_1"/>
    <property type="match status" value="1"/>
</dbReference>
<proteinExistence type="predicted"/>
<dbReference type="GO" id="GO:0016829">
    <property type="term" value="F:lyase activity"/>
    <property type="evidence" value="ECO:0007669"/>
    <property type="project" value="UniProtKB-KW"/>
</dbReference>
<dbReference type="SMART" id="SM00922">
    <property type="entry name" value="MR_MLE"/>
    <property type="match status" value="1"/>
</dbReference>
<evidence type="ECO:0000313" key="3">
    <source>
        <dbReference type="EMBL" id="MBD0413120.1"/>
    </source>
</evidence>
<keyword evidence="1" id="KW-0456">Lyase</keyword>
<dbReference type="InterPro" id="IPR034593">
    <property type="entry name" value="DgoD-like"/>
</dbReference>
<dbReference type="InterPro" id="IPR036849">
    <property type="entry name" value="Enolase-like_C_sf"/>
</dbReference>
<dbReference type="PANTHER" id="PTHR48080:SF2">
    <property type="entry name" value="D-GALACTONATE DEHYDRATASE"/>
    <property type="match status" value="1"/>
</dbReference>
<gene>
    <name evidence="3" type="ORF">ICI42_00430</name>
</gene>
<dbReference type="SFLD" id="SFLDG00179">
    <property type="entry name" value="mandelate_racemase"/>
    <property type="match status" value="1"/>
</dbReference>
<dbReference type="Pfam" id="PF02746">
    <property type="entry name" value="MR_MLE_N"/>
    <property type="match status" value="1"/>
</dbReference>
<dbReference type="InterPro" id="IPR013341">
    <property type="entry name" value="Mandelate_racemase_N_dom"/>
</dbReference>
<keyword evidence="4" id="KW-1185">Reference proteome</keyword>
<dbReference type="CDD" id="cd03316">
    <property type="entry name" value="MR_like"/>
    <property type="match status" value="1"/>
</dbReference>
<dbReference type="GO" id="GO:0009063">
    <property type="term" value="P:amino acid catabolic process"/>
    <property type="evidence" value="ECO:0007669"/>
    <property type="project" value="InterPro"/>
</dbReference>
<dbReference type="InterPro" id="IPR013342">
    <property type="entry name" value="Mandelate_racemase_C"/>
</dbReference>
<dbReference type="Gene3D" id="3.20.20.120">
    <property type="entry name" value="Enolase-like C-terminal domain"/>
    <property type="match status" value="1"/>
</dbReference>
<comment type="caution">
    <text evidence="3">The sequence shown here is derived from an EMBL/GenBank/DDBJ whole genome shotgun (WGS) entry which is preliminary data.</text>
</comment>
<dbReference type="Gene3D" id="3.30.390.10">
    <property type="entry name" value="Enolase-like, N-terminal domain"/>
    <property type="match status" value="1"/>
</dbReference>
<dbReference type="InterPro" id="IPR029065">
    <property type="entry name" value="Enolase_C-like"/>
</dbReference>
<dbReference type="SFLD" id="SFLDS00001">
    <property type="entry name" value="Enolase"/>
    <property type="match status" value="1"/>
</dbReference>
<dbReference type="RefSeq" id="WP_188162575.1">
    <property type="nucleotide sequence ID" value="NZ_JACVVX010000001.1"/>
</dbReference>
<evidence type="ECO:0000256" key="1">
    <source>
        <dbReference type="ARBA" id="ARBA00023239"/>
    </source>
</evidence>
<dbReference type="SUPFAM" id="SSF51604">
    <property type="entry name" value="Enolase C-terminal domain-like"/>
    <property type="match status" value="1"/>
</dbReference>
<organism evidence="3 4">
    <name type="scientific">Oryzicola mucosus</name>
    <dbReference type="NCBI Taxonomy" id="2767425"/>
    <lineage>
        <taxon>Bacteria</taxon>
        <taxon>Pseudomonadati</taxon>
        <taxon>Pseudomonadota</taxon>
        <taxon>Alphaproteobacteria</taxon>
        <taxon>Hyphomicrobiales</taxon>
        <taxon>Phyllobacteriaceae</taxon>
        <taxon>Oryzicola</taxon>
    </lineage>
</organism>
<protein>
    <submittedName>
        <fullName evidence="3">Mandelate racemase/muconate lactonizing enzyme family protein</fullName>
    </submittedName>
</protein>
<reference evidence="3" key="1">
    <citation type="submission" date="2020-09" db="EMBL/GenBank/DDBJ databases">
        <title>Genome seq and assembly of Tianweitania sp.</title>
        <authorList>
            <person name="Chhetri G."/>
        </authorList>
    </citation>
    <scope>NUCLEOTIDE SEQUENCE</scope>
    <source>
        <strain evidence="3">Rool2</strain>
    </source>
</reference>
<evidence type="ECO:0000313" key="4">
    <source>
        <dbReference type="Proteomes" id="UP000643405"/>
    </source>
</evidence>
<dbReference type="Proteomes" id="UP000643405">
    <property type="component" value="Unassembled WGS sequence"/>
</dbReference>
<dbReference type="PROSITE" id="PS00909">
    <property type="entry name" value="MR_MLE_2"/>
    <property type="match status" value="1"/>
</dbReference>
<dbReference type="EMBL" id="JACVVX010000001">
    <property type="protein sequence ID" value="MBD0413120.1"/>
    <property type="molecule type" value="Genomic_DNA"/>
</dbReference>
<name>A0A8J6PXI6_9HYPH</name>
<dbReference type="AlphaFoldDB" id="A0A8J6PXI6"/>